<dbReference type="PROSITE" id="PS51900">
    <property type="entry name" value="CB"/>
    <property type="match status" value="1"/>
</dbReference>
<dbReference type="InterPro" id="IPR025269">
    <property type="entry name" value="SAM-like_dom"/>
</dbReference>
<feature type="domain" description="Tyr recombinase" evidence="6">
    <location>
        <begin position="198"/>
        <end position="381"/>
    </location>
</feature>
<evidence type="ECO:0000256" key="2">
    <source>
        <dbReference type="ARBA" id="ARBA00022908"/>
    </source>
</evidence>
<dbReference type="InterPro" id="IPR044068">
    <property type="entry name" value="CB"/>
</dbReference>
<organism evidence="8 9">
    <name type="scientific">Salmonirosea aquatica</name>
    <dbReference type="NCBI Taxonomy" id="2654236"/>
    <lineage>
        <taxon>Bacteria</taxon>
        <taxon>Pseudomonadati</taxon>
        <taxon>Bacteroidota</taxon>
        <taxon>Cytophagia</taxon>
        <taxon>Cytophagales</taxon>
        <taxon>Spirosomataceae</taxon>
        <taxon>Salmonirosea</taxon>
    </lineage>
</organism>
<dbReference type="InterPro" id="IPR010998">
    <property type="entry name" value="Integrase_recombinase_N"/>
</dbReference>
<comment type="caution">
    <text evidence="8">The sequence shown here is derived from an EMBL/GenBank/DDBJ whole genome shotgun (WGS) entry which is preliminary data.</text>
</comment>
<dbReference type="InterPro" id="IPR002104">
    <property type="entry name" value="Integrase_catalytic"/>
</dbReference>
<keyword evidence="4" id="KW-0233">DNA recombination</keyword>
<dbReference type="InterPro" id="IPR050090">
    <property type="entry name" value="Tyrosine_recombinase_XerCD"/>
</dbReference>
<evidence type="ECO:0000313" key="8">
    <source>
        <dbReference type="EMBL" id="MPR36904.1"/>
    </source>
</evidence>
<dbReference type="Proteomes" id="UP000479293">
    <property type="component" value="Unassembled WGS sequence"/>
</dbReference>
<dbReference type="CDD" id="cd00397">
    <property type="entry name" value="DNA_BRE_C"/>
    <property type="match status" value="1"/>
</dbReference>
<proteinExistence type="inferred from homology"/>
<dbReference type="GO" id="GO:0003677">
    <property type="term" value="F:DNA binding"/>
    <property type="evidence" value="ECO:0007669"/>
    <property type="project" value="UniProtKB-UniRule"/>
</dbReference>
<dbReference type="PANTHER" id="PTHR30349">
    <property type="entry name" value="PHAGE INTEGRASE-RELATED"/>
    <property type="match status" value="1"/>
</dbReference>
<dbReference type="Pfam" id="PF00589">
    <property type="entry name" value="Phage_integrase"/>
    <property type="match status" value="1"/>
</dbReference>
<keyword evidence="3 5" id="KW-0238">DNA-binding</keyword>
<evidence type="ECO:0000259" key="6">
    <source>
        <dbReference type="PROSITE" id="PS51898"/>
    </source>
</evidence>
<dbReference type="PANTHER" id="PTHR30349:SF41">
    <property type="entry name" value="INTEGRASE_RECOMBINASE PROTEIN MJ0367-RELATED"/>
    <property type="match status" value="1"/>
</dbReference>
<dbReference type="Pfam" id="PF13102">
    <property type="entry name" value="Phage_int_SAM_5"/>
    <property type="match status" value="1"/>
</dbReference>
<accession>A0A7C9FBN0</accession>
<dbReference type="Gene3D" id="1.10.150.130">
    <property type="match status" value="1"/>
</dbReference>
<dbReference type="InterPro" id="IPR011010">
    <property type="entry name" value="DNA_brk_join_enz"/>
</dbReference>
<evidence type="ECO:0000313" key="9">
    <source>
        <dbReference type="Proteomes" id="UP000479293"/>
    </source>
</evidence>
<dbReference type="EMBL" id="WHLY01000002">
    <property type="protein sequence ID" value="MPR36904.1"/>
    <property type="molecule type" value="Genomic_DNA"/>
</dbReference>
<dbReference type="GO" id="GO:0006310">
    <property type="term" value="P:DNA recombination"/>
    <property type="evidence" value="ECO:0007669"/>
    <property type="project" value="UniProtKB-KW"/>
</dbReference>
<dbReference type="RefSeq" id="WP_152765205.1">
    <property type="nucleotide sequence ID" value="NZ_WHLY01000002.1"/>
</dbReference>
<evidence type="ECO:0000259" key="7">
    <source>
        <dbReference type="PROSITE" id="PS51900"/>
    </source>
</evidence>
<feature type="domain" description="Core-binding (CB)" evidence="7">
    <location>
        <begin position="90"/>
        <end position="176"/>
    </location>
</feature>
<sequence>MPKNLEKYPFREAVLSDANGDLAKKWYINYYAWSQQQGKLVRKRVTINHPTAKERYAQAKIIIEAINTELRAGAIVEPIPIVEPEIRPTMELRKAVDFFLQSKSATVGRNTMKTYKKDLKVFLSWLELEQIDKIPLVDFDLQDAWAFSDFLDQKRIAKKTYSNFIGTLRGMWAHLIERQIIDENPFLKIPKRKGGRSQHIPYQPWQVREFKRICLHVEQDEQLWLFVNFIYYCFLRPGAEARNLQIRHIKKKTIIVPGDLAKNNETEHVRIPAGLEALIEEYKLRSYPPGYYIFSTDGKPGPEPVNERYFYAHNRKILVKAGFTDQEYDLYGWKHTGVISLYLATKDIKLVQVQCRHKDISTTDIYLRDLGLFLDQDALDIFPDPSKDHG</sequence>
<dbReference type="PROSITE" id="PS51898">
    <property type="entry name" value="TYR_RECOMBINASE"/>
    <property type="match status" value="1"/>
</dbReference>
<evidence type="ECO:0000256" key="1">
    <source>
        <dbReference type="ARBA" id="ARBA00008857"/>
    </source>
</evidence>
<dbReference type="AlphaFoldDB" id="A0A7C9FBN0"/>
<dbReference type="InterPro" id="IPR013762">
    <property type="entry name" value="Integrase-like_cat_sf"/>
</dbReference>
<name>A0A7C9FBN0_9BACT</name>
<reference evidence="8 9" key="1">
    <citation type="submission" date="2019-10" db="EMBL/GenBank/DDBJ databases">
        <title>Draft Genome Sequence of Cytophagaceae sp. SJW1-29.</title>
        <authorList>
            <person name="Choi A."/>
        </authorList>
    </citation>
    <scope>NUCLEOTIDE SEQUENCE [LARGE SCALE GENOMIC DNA]</scope>
    <source>
        <strain evidence="8 9">SJW1-29</strain>
    </source>
</reference>
<comment type="similarity">
    <text evidence="1">Belongs to the 'phage' integrase family.</text>
</comment>
<evidence type="ECO:0000256" key="4">
    <source>
        <dbReference type="ARBA" id="ARBA00023172"/>
    </source>
</evidence>
<dbReference type="Gene3D" id="1.10.443.10">
    <property type="entry name" value="Intergrase catalytic core"/>
    <property type="match status" value="1"/>
</dbReference>
<keyword evidence="9" id="KW-1185">Reference proteome</keyword>
<dbReference type="GO" id="GO:0015074">
    <property type="term" value="P:DNA integration"/>
    <property type="evidence" value="ECO:0007669"/>
    <property type="project" value="UniProtKB-KW"/>
</dbReference>
<gene>
    <name evidence="8" type="ORF">GBK04_27125</name>
</gene>
<evidence type="ECO:0000256" key="5">
    <source>
        <dbReference type="PROSITE-ProRule" id="PRU01248"/>
    </source>
</evidence>
<protein>
    <submittedName>
        <fullName evidence="8">Tyrosine-type recombinase/integrase</fullName>
    </submittedName>
</protein>
<dbReference type="SUPFAM" id="SSF56349">
    <property type="entry name" value="DNA breaking-rejoining enzymes"/>
    <property type="match status" value="1"/>
</dbReference>
<evidence type="ECO:0000256" key="3">
    <source>
        <dbReference type="ARBA" id="ARBA00023125"/>
    </source>
</evidence>
<keyword evidence="2" id="KW-0229">DNA integration</keyword>